<protein>
    <recommendedName>
        <fullName evidence="8">Propionate 3-nitronate monooxygenase</fullName>
    </recommendedName>
</protein>
<keyword evidence="6 10" id="KW-0560">Oxidoreductase</keyword>
<dbReference type="Gene3D" id="3.20.20.70">
    <property type="entry name" value="Aldolase class I"/>
    <property type="match status" value="1"/>
</dbReference>
<evidence type="ECO:0000256" key="9">
    <source>
        <dbReference type="ARBA" id="ARBA00049401"/>
    </source>
</evidence>
<dbReference type="PANTHER" id="PTHR42747:SF3">
    <property type="entry name" value="NITRONATE MONOOXYGENASE-RELATED"/>
    <property type="match status" value="1"/>
</dbReference>
<evidence type="ECO:0000256" key="2">
    <source>
        <dbReference type="ARBA" id="ARBA00009881"/>
    </source>
</evidence>
<keyword evidence="4" id="KW-0285">Flavoprotein</keyword>
<evidence type="ECO:0000256" key="3">
    <source>
        <dbReference type="ARBA" id="ARBA00022575"/>
    </source>
</evidence>
<evidence type="ECO:0000313" key="11">
    <source>
        <dbReference type="Proteomes" id="UP001180487"/>
    </source>
</evidence>
<gene>
    <name evidence="10" type="ORF">J2X19_004437</name>
</gene>
<comment type="caution">
    <text evidence="10">The sequence shown here is derived from an EMBL/GenBank/DDBJ whole genome shotgun (WGS) entry which is preliminary data.</text>
</comment>
<accession>A0ABU2CEG9</accession>
<dbReference type="Pfam" id="PF03060">
    <property type="entry name" value="NMO"/>
    <property type="match status" value="1"/>
</dbReference>
<keyword evidence="5" id="KW-0288">FMN</keyword>
<reference evidence="10 11" key="1">
    <citation type="submission" date="2023-07" db="EMBL/GenBank/DDBJ databases">
        <title>Sorghum-associated microbial communities from plants grown in Nebraska, USA.</title>
        <authorList>
            <person name="Schachtman D."/>
        </authorList>
    </citation>
    <scope>NUCLEOTIDE SEQUENCE [LARGE SCALE GENOMIC DNA]</scope>
    <source>
        <strain evidence="10 11">BE313</strain>
    </source>
</reference>
<evidence type="ECO:0000256" key="4">
    <source>
        <dbReference type="ARBA" id="ARBA00022630"/>
    </source>
</evidence>
<dbReference type="SUPFAM" id="SSF51412">
    <property type="entry name" value="Inosine monophosphate dehydrogenase (IMPDH)"/>
    <property type="match status" value="1"/>
</dbReference>
<evidence type="ECO:0000256" key="5">
    <source>
        <dbReference type="ARBA" id="ARBA00022643"/>
    </source>
</evidence>
<comment type="cofactor">
    <cofactor evidence="1">
        <name>FMN</name>
        <dbReference type="ChEBI" id="CHEBI:58210"/>
    </cofactor>
</comment>
<dbReference type="RefSeq" id="WP_310376582.1">
    <property type="nucleotide sequence ID" value="NZ_JAVDXT010000005.1"/>
</dbReference>
<dbReference type="GO" id="GO:0018580">
    <property type="term" value="F:nitronate monooxygenase activity"/>
    <property type="evidence" value="ECO:0007669"/>
    <property type="project" value="UniProtKB-EC"/>
</dbReference>
<keyword evidence="11" id="KW-1185">Reference proteome</keyword>
<dbReference type="InterPro" id="IPR004136">
    <property type="entry name" value="NMO"/>
</dbReference>
<comment type="catalytic activity">
    <reaction evidence="9">
        <text>3 propionate 3-nitronate + 3 O2 + H2O = 3 3-oxopropanoate + 2 nitrate + nitrite + H2O2 + 3 H(+)</text>
        <dbReference type="Rhea" id="RHEA:57332"/>
        <dbReference type="ChEBI" id="CHEBI:15377"/>
        <dbReference type="ChEBI" id="CHEBI:15378"/>
        <dbReference type="ChEBI" id="CHEBI:15379"/>
        <dbReference type="ChEBI" id="CHEBI:16240"/>
        <dbReference type="ChEBI" id="CHEBI:16301"/>
        <dbReference type="ChEBI" id="CHEBI:17632"/>
        <dbReference type="ChEBI" id="CHEBI:33190"/>
        <dbReference type="ChEBI" id="CHEBI:136067"/>
    </reaction>
</comment>
<evidence type="ECO:0000256" key="8">
    <source>
        <dbReference type="ARBA" id="ARBA00031155"/>
    </source>
</evidence>
<dbReference type="Proteomes" id="UP001180487">
    <property type="component" value="Unassembled WGS sequence"/>
</dbReference>
<evidence type="ECO:0000256" key="6">
    <source>
        <dbReference type="ARBA" id="ARBA00023002"/>
    </source>
</evidence>
<keyword evidence="3" id="KW-0216">Detoxification</keyword>
<dbReference type="InterPro" id="IPR013785">
    <property type="entry name" value="Aldolase_TIM"/>
</dbReference>
<dbReference type="EMBL" id="JAVDXT010000005">
    <property type="protein sequence ID" value="MDR7379741.1"/>
    <property type="molecule type" value="Genomic_DNA"/>
</dbReference>
<sequence length="345" mass="35886">MPLTTLLGTQLPLIQSPMAGAQGSAMAVAVSNAGGLGSLPAAMLSLDALREELEKIRAQTSRPYNVNFFCHTQPQPDPAREAAWHATLAPYYQELGVDPAQIVAGPGRAAFNAAAADLLQEFRPPVVSFHFGLPAPELLTQVRSWGAKVLVSATTVEEALWLEARGVDAVIAQGLEAGGHRGHFLSHDLTRQMGTFALLPQIVRAVRIPVIAAGGIADAHGVAAAMALGAAGVQAGTAYMLCDEATTSALHRAALQSPAARHTALTSLFTGRPARGISNRLMRELGPLNANAPAFPLATAAIAPLRAKAESQHSGDFSPLWSGQNASACQALPAAEVTRLLAQGF</sequence>
<evidence type="ECO:0000256" key="7">
    <source>
        <dbReference type="ARBA" id="ARBA00023033"/>
    </source>
</evidence>
<keyword evidence="7 10" id="KW-0503">Monooxygenase</keyword>
<dbReference type="CDD" id="cd04730">
    <property type="entry name" value="NPD_like"/>
    <property type="match status" value="1"/>
</dbReference>
<proteinExistence type="inferred from homology"/>
<evidence type="ECO:0000313" key="10">
    <source>
        <dbReference type="EMBL" id="MDR7379741.1"/>
    </source>
</evidence>
<name>A0ABU2CEG9_9BURK</name>
<organism evidence="10 11">
    <name type="scientific">Rhodoferax ferrireducens</name>
    <dbReference type="NCBI Taxonomy" id="192843"/>
    <lineage>
        <taxon>Bacteria</taxon>
        <taxon>Pseudomonadati</taxon>
        <taxon>Pseudomonadota</taxon>
        <taxon>Betaproteobacteria</taxon>
        <taxon>Burkholderiales</taxon>
        <taxon>Comamonadaceae</taxon>
        <taxon>Rhodoferax</taxon>
    </lineage>
</organism>
<comment type="similarity">
    <text evidence="2">Belongs to the nitronate monooxygenase family. NMO class I subfamily.</text>
</comment>
<evidence type="ECO:0000256" key="1">
    <source>
        <dbReference type="ARBA" id="ARBA00001917"/>
    </source>
</evidence>
<dbReference type="PANTHER" id="PTHR42747">
    <property type="entry name" value="NITRONATE MONOOXYGENASE-RELATED"/>
    <property type="match status" value="1"/>
</dbReference>